<dbReference type="AlphaFoldDB" id="A0A9P6B1V3"/>
<comment type="caution">
    <text evidence="2">The sequence shown here is derived from an EMBL/GenBank/DDBJ whole genome shotgun (WGS) entry which is preliminary data.</text>
</comment>
<evidence type="ECO:0000313" key="3">
    <source>
        <dbReference type="Proteomes" id="UP000886523"/>
    </source>
</evidence>
<protein>
    <submittedName>
        <fullName evidence="2">Uncharacterized protein</fullName>
    </submittedName>
</protein>
<keyword evidence="3" id="KW-1185">Reference proteome</keyword>
<evidence type="ECO:0000256" key="1">
    <source>
        <dbReference type="SAM" id="MobiDB-lite"/>
    </source>
</evidence>
<reference evidence="2" key="1">
    <citation type="journal article" date="2020" name="Nat. Commun.">
        <title>Large-scale genome sequencing of mycorrhizal fungi provides insights into the early evolution of symbiotic traits.</title>
        <authorList>
            <person name="Miyauchi S."/>
            <person name="Kiss E."/>
            <person name="Kuo A."/>
            <person name="Drula E."/>
            <person name="Kohler A."/>
            <person name="Sanchez-Garcia M."/>
            <person name="Morin E."/>
            <person name="Andreopoulos B."/>
            <person name="Barry K.W."/>
            <person name="Bonito G."/>
            <person name="Buee M."/>
            <person name="Carver A."/>
            <person name="Chen C."/>
            <person name="Cichocki N."/>
            <person name="Clum A."/>
            <person name="Culley D."/>
            <person name="Crous P.W."/>
            <person name="Fauchery L."/>
            <person name="Girlanda M."/>
            <person name="Hayes R.D."/>
            <person name="Keri Z."/>
            <person name="LaButti K."/>
            <person name="Lipzen A."/>
            <person name="Lombard V."/>
            <person name="Magnuson J."/>
            <person name="Maillard F."/>
            <person name="Murat C."/>
            <person name="Nolan M."/>
            <person name="Ohm R.A."/>
            <person name="Pangilinan J."/>
            <person name="Pereira M.F."/>
            <person name="Perotto S."/>
            <person name="Peter M."/>
            <person name="Pfister S."/>
            <person name="Riley R."/>
            <person name="Sitrit Y."/>
            <person name="Stielow J.B."/>
            <person name="Szollosi G."/>
            <person name="Zifcakova L."/>
            <person name="Stursova M."/>
            <person name="Spatafora J.W."/>
            <person name="Tedersoo L."/>
            <person name="Vaario L.M."/>
            <person name="Yamada A."/>
            <person name="Yan M."/>
            <person name="Wang P."/>
            <person name="Xu J."/>
            <person name="Bruns T."/>
            <person name="Baldrian P."/>
            <person name="Vilgalys R."/>
            <person name="Dunand C."/>
            <person name="Henrissat B."/>
            <person name="Grigoriev I.V."/>
            <person name="Hibbett D."/>
            <person name="Nagy L.G."/>
            <person name="Martin F.M."/>
        </authorList>
    </citation>
    <scope>NUCLEOTIDE SEQUENCE</scope>
    <source>
        <strain evidence="2">UP504</strain>
    </source>
</reference>
<proteinExistence type="predicted"/>
<feature type="region of interest" description="Disordered" evidence="1">
    <location>
        <begin position="75"/>
        <end position="98"/>
    </location>
</feature>
<feature type="region of interest" description="Disordered" evidence="1">
    <location>
        <begin position="1"/>
        <end position="54"/>
    </location>
</feature>
<gene>
    <name evidence="2" type="ORF">BS47DRAFT_1360547</name>
</gene>
<dbReference type="Proteomes" id="UP000886523">
    <property type="component" value="Unassembled WGS sequence"/>
</dbReference>
<sequence>MSARRTHSGRWPSDVLQGWSKKISTKTTKSATSTLKKTANTPACMESPPSEHDMHADGLPAAAVHQAPKTLRKYGSKYKHEATTSKSSAAQGEELVDSNSDVDADTDILPAAVAQKLPKKVALHIEAHLSLHEQVPIHPLFLLVNLSPYSEDYHGGIGCQGKGVEMESGISQANSIGCSTIQVPMQQKCMECIPIFVLQSHLTQIHLVKIPKSGQLKQGAKAGAAKQIAQSGGDIVWIMSSQKEKWMHDMHWLATMDIHSLIIMVSGNAASPAAHAQNECQLGSEEMAAWYCSKFDMPTQLADIYWFILAWHSQYQELHEFMEEDALKKWNEDLSNVYKTRTTVKDC</sequence>
<dbReference type="EMBL" id="MU128943">
    <property type="protein sequence ID" value="KAF9516153.1"/>
    <property type="molecule type" value="Genomic_DNA"/>
</dbReference>
<accession>A0A9P6B1V3</accession>
<organism evidence="2 3">
    <name type="scientific">Hydnum rufescens UP504</name>
    <dbReference type="NCBI Taxonomy" id="1448309"/>
    <lineage>
        <taxon>Eukaryota</taxon>
        <taxon>Fungi</taxon>
        <taxon>Dikarya</taxon>
        <taxon>Basidiomycota</taxon>
        <taxon>Agaricomycotina</taxon>
        <taxon>Agaricomycetes</taxon>
        <taxon>Cantharellales</taxon>
        <taxon>Hydnaceae</taxon>
        <taxon>Hydnum</taxon>
    </lineage>
</organism>
<feature type="compositionally biased region" description="Low complexity" evidence="1">
    <location>
        <begin position="20"/>
        <end position="38"/>
    </location>
</feature>
<evidence type="ECO:0000313" key="2">
    <source>
        <dbReference type="EMBL" id="KAF9516153.1"/>
    </source>
</evidence>
<name>A0A9P6B1V3_9AGAM</name>